<protein>
    <recommendedName>
        <fullName evidence="3">PIH1 N-terminal domain-containing protein</fullName>
    </recommendedName>
</protein>
<comment type="similarity">
    <text evidence="1">Belongs to the PIH1 family.</text>
</comment>
<accession>A0AAW1THC0</accession>
<feature type="region of interest" description="Disordered" evidence="2">
    <location>
        <begin position="211"/>
        <end position="298"/>
    </location>
</feature>
<keyword evidence="5" id="KW-1185">Reference proteome</keyword>
<evidence type="ECO:0000313" key="5">
    <source>
        <dbReference type="Proteomes" id="UP001485043"/>
    </source>
</evidence>
<name>A0AAW1THC0_9CHLO</name>
<proteinExistence type="inferred from homology"/>
<dbReference type="InterPro" id="IPR012981">
    <property type="entry name" value="PIH1_N"/>
</dbReference>
<dbReference type="AlphaFoldDB" id="A0AAW1THC0"/>
<sequence length="456" mass="48338">MSQRQEPPPEILAALQALQNSEGGLSGREAGPDLLELVNSVQQGRGERPSNKPKSQHVVPEAGFVIKTLEEDGAKLFINVCHARQVPAPGNWSQGKMPPDISAALDKAREGSAADTETVRFPLSMGPLRSDQDHSGEACGVIDVVFNSDVLREAAAFRPLKAFLVELAKEWVTQKTGRQLQAQYKLPKMRYKGSEIQPQDMRMDREFPLVTELSPDDPSFPLLTQRSPSSSRPAKAASQAASAPPSTATAQPASKSSSLQHQKLQGGGADAAANSRTAQPGRHERLEPGEAEAASSQVKPGIQLPAAANAAAGAASDAPVGGRDQQMQHKVLYEGRPVQRACISITFPAAHRANELGGPIGSSAEASSQAIAQSLVEVLGDRVRVATPGFQTLEVTLPLAVTATGAAADLTPQDRSLKLSLPYLPLASFIKQMRAQAPHSFGALPLTSSTYLELEM</sequence>
<dbReference type="Proteomes" id="UP001485043">
    <property type="component" value="Unassembled WGS sequence"/>
</dbReference>
<reference evidence="4 5" key="1">
    <citation type="journal article" date="2024" name="Nat. Commun.">
        <title>Phylogenomics reveals the evolutionary origins of lichenization in chlorophyte algae.</title>
        <authorList>
            <person name="Puginier C."/>
            <person name="Libourel C."/>
            <person name="Otte J."/>
            <person name="Skaloud P."/>
            <person name="Haon M."/>
            <person name="Grisel S."/>
            <person name="Petersen M."/>
            <person name="Berrin J.G."/>
            <person name="Delaux P.M."/>
            <person name="Dal Grande F."/>
            <person name="Keller J."/>
        </authorList>
    </citation>
    <scope>NUCLEOTIDE SEQUENCE [LARGE SCALE GENOMIC DNA]</scope>
    <source>
        <strain evidence="4 5">SAG 2523</strain>
    </source>
</reference>
<dbReference type="PANTHER" id="PTHR22997">
    <property type="entry name" value="PIH1 DOMAIN-CONTAINING PROTEIN 1"/>
    <property type="match status" value="1"/>
</dbReference>
<dbReference type="GO" id="GO:0005737">
    <property type="term" value="C:cytoplasm"/>
    <property type="evidence" value="ECO:0007669"/>
    <property type="project" value="TreeGrafter"/>
</dbReference>
<gene>
    <name evidence="4" type="ORF">WJX84_010342</name>
</gene>
<dbReference type="PANTHER" id="PTHR22997:SF11">
    <property type="entry name" value="PIH1 N-TERMINAL DOMAIN-CONTAINING PROTEIN"/>
    <property type="match status" value="1"/>
</dbReference>
<evidence type="ECO:0000313" key="4">
    <source>
        <dbReference type="EMBL" id="KAK9867901.1"/>
    </source>
</evidence>
<dbReference type="Pfam" id="PF08190">
    <property type="entry name" value="PIH1"/>
    <property type="match status" value="1"/>
</dbReference>
<feature type="domain" description="PIH1 N-terminal" evidence="3">
    <location>
        <begin position="52"/>
        <end position="204"/>
    </location>
</feature>
<dbReference type="InterPro" id="IPR050734">
    <property type="entry name" value="PIH1/Kintoun_subfamily"/>
</dbReference>
<evidence type="ECO:0000256" key="2">
    <source>
        <dbReference type="SAM" id="MobiDB-lite"/>
    </source>
</evidence>
<feature type="compositionally biased region" description="Low complexity" evidence="2">
    <location>
        <begin position="226"/>
        <end position="264"/>
    </location>
</feature>
<organism evidence="4 5">
    <name type="scientific">Apatococcus fuscideae</name>
    <dbReference type="NCBI Taxonomy" id="2026836"/>
    <lineage>
        <taxon>Eukaryota</taxon>
        <taxon>Viridiplantae</taxon>
        <taxon>Chlorophyta</taxon>
        <taxon>core chlorophytes</taxon>
        <taxon>Trebouxiophyceae</taxon>
        <taxon>Chlorellales</taxon>
        <taxon>Chlorellaceae</taxon>
        <taxon>Apatococcus</taxon>
    </lineage>
</organism>
<evidence type="ECO:0000256" key="1">
    <source>
        <dbReference type="ARBA" id="ARBA00008511"/>
    </source>
</evidence>
<evidence type="ECO:0000259" key="3">
    <source>
        <dbReference type="Pfam" id="PF08190"/>
    </source>
</evidence>
<feature type="region of interest" description="Disordered" evidence="2">
    <location>
        <begin position="22"/>
        <end position="57"/>
    </location>
</feature>
<comment type="caution">
    <text evidence="4">The sequence shown here is derived from an EMBL/GenBank/DDBJ whole genome shotgun (WGS) entry which is preliminary data.</text>
</comment>
<dbReference type="EMBL" id="JALJOV010000057">
    <property type="protein sequence ID" value="KAK9867901.1"/>
    <property type="molecule type" value="Genomic_DNA"/>
</dbReference>